<keyword evidence="7" id="KW-1185">Reference proteome</keyword>
<organism evidence="6 7">
    <name type="scientific">Ginsengibacter hankyongi</name>
    <dbReference type="NCBI Taxonomy" id="2607284"/>
    <lineage>
        <taxon>Bacteria</taxon>
        <taxon>Pseudomonadati</taxon>
        <taxon>Bacteroidota</taxon>
        <taxon>Chitinophagia</taxon>
        <taxon>Chitinophagales</taxon>
        <taxon>Chitinophagaceae</taxon>
        <taxon>Ginsengibacter</taxon>
    </lineage>
</organism>
<evidence type="ECO:0000256" key="2">
    <source>
        <dbReference type="ARBA" id="ARBA00022801"/>
    </source>
</evidence>
<dbReference type="PANTHER" id="PTHR31339:SF9">
    <property type="entry name" value="PLASMIN AND FIBRONECTIN-BINDING PROTEIN A"/>
    <property type="match status" value="1"/>
</dbReference>
<comment type="similarity">
    <text evidence="1 4">Belongs to the glycosyl hydrolase 28 family.</text>
</comment>
<evidence type="ECO:0000256" key="1">
    <source>
        <dbReference type="ARBA" id="ARBA00008834"/>
    </source>
</evidence>
<evidence type="ECO:0008006" key="8">
    <source>
        <dbReference type="Google" id="ProtNLM"/>
    </source>
</evidence>
<dbReference type="RefSeq" id="WP_150415635.1">
    <property type="nucleotide sequence ID" value="NZ_VYQF01000004.1"/>
</dbReference>
<dbReference type="EMBL" id="VYQF01000004">
    <property type="protein sequence ID" value="KAA9038075.1"/>
    <property type="molecule type" value="Genomic_DNA"/>
</dbReference>
<keyword evidence="2 4" id="KW-0378">Hydrolase</keyword>
<dbReference type="InterPro" id="IPR000743">
    <property type="entry name" value="Glyco_hydro_28"/>
</dbReference>
<dbReference type="AlphaFoldDB" id="A0A5J5IFL7"/>
<sequence>MKKNLSFFICVFFTSLCTAQTQTFNIKSYGAVGDGKSICTKALQNAVDACHKNGGGDVLIPTGIFVIGTVHLKTNVHLYLQSGAVLRGSGNLDDYETFYAGKPFSPVHKGMLFTEDAENITISGEGRIDGNGDVFFEMDKAKKLSSSDTKFTRQKDNFRHVDERIGDGPFVPKDRPYQMFVFSNCKRVTVKDILITKSPFWCMHFADCDAVRVSGIRLWNNLLAPNADGIDVTSCNNVIIDGCDIRSGDDAIAIVGYNHHFEIPGFNNSLHPSGNIIISNCNLQSYSSGIRIGFLDQNSVKNIHVSNVNITNSTRGIGIFVRDQGSIENITFSNINIETHLRTGDWWGNGEPIHISAVTGKDSVKLGQVKHVLFQNIICTGENGILLYGSDESMLEDISFDHIRFNLIDSKLNEVAGGNIDLRGSSLQPSLFKSDIPAMYAQYIKGLRISDFQLEWVNTRMPFFTNGIELNHFEDAEIKDFKGSASPTNPKAFKIYAENGKDFKTNSNNGVSTQNVQ</sequence>
<dbReference type="PANTHER" id="PTHR31339">
    <property type="entry name" value="PECTIN LYASE-RELATED"/>
    <property type="match status" value="1"/>
</dbReference>
<reference evidence="6 7" key="1">
    <citation type="submission" date="2019-09" db="EMBL/GenBank/DDBJ databases">
        <title>Draft genome sequence of Ginsengibacter sp. BR5-29.</title>
        <authorList>
            <person name="Im W.-T."/>
        </authorList>
    </citation>
    <scope>NUCLEOTIDE SEQUENCE [LARGE SCALE GENOMIC DNA]</scope>
    <source>
        <strain evidence="6 7">BR5-29</strain>
    </source>
</reference>
<dbReference type="GO" id="GO:0004650">
    <property type="term" value="F:polygalacturonase activity"/>
    <property type="evidence" value="ECO:0007669"/>
    <property type="project" value="InterPro"/>
</dbReference>
<keyword evidence="3 4" id="KW-0326">Glycosidase</keyword>
<dbReference type="InterPro" id="IPR011050">
    <property type="entry name" value="Pectin_lyase_fold/virulence"/>
</dbReference>
<comment type="caution">
    <text evidence="6">The sequence shown here is derived from an EMBL/GenBank/DDBJ whole genome shotgun (WGS) entry which is preliminary data.</text>
</comment>
<evidence type="ECO:0000313" key="6">
    <source>
        <dbReference type="EMBL" id="KAA9038075.1"/>
    </source>
</evidence>
<accession>A0A5J5IFL7</accession>
<dbReference type="Gene3D" id="2.160.20.10">
    <property type="entry name" value="Single-stranded right-handed beta-helix, Pectin lyase-like"/>
    <property type="match status" value="1"/>
</dbReference>
<evidence type="ECO:0000256" key="4">
    <source>
        <dbReference type="RuleBase" id="RU361169"/>
    </source>
</evidence>
<protein>
    <recommendedName>
        <fullName evidence="8">Polygalacturonase</fullName>
    </recommendedName>
</protein>
<evidence type="ECO:0000313" key="7">
    <source>
        <dbReference type="Proteomes" id="UP000326903"/>
    </source>
</evidence>
<dbReference type="Proteomes" id="UP000326903">
    <property type="component" value="Unassembled WGS sequence"/>
</dbReference>
<dbReference type="InterPro" id="IPR051801">
    <property type="entry name" value="GH28_Enzymes"/>
</dbReference>
<feature type="chain" id="PRO_5023919640" description="Polygalacturonase" evidence="5">
    <location>
        <begin position="20"/>
        <end position="517"/>
    </location>
</feature>
<name>A0A5J5IFL7_9BACT</name>
<evidence type="ECO:0000256" key="5">
    <source>
        <dbReference type="SAM" id="SignalP"/>
    </source>
</evidence>
<dbReference type="InterPro" id="IPR012334">
    <property type="entry name" value="Pectin_lyas_fold"/>
</dbReference>
<dbReference type="Pfam" id="PF00295">
    <property type="entry name" value="Glyco_hydro_28"/>
    <property type="match status" value="1"/>
</dbReference>
<dbReference type="GO" id="GO:0005975">
    <property type="term" value="P:carbohydrate metabolic process"/>
    <property type="evidence" value="ECO:0007669"/>
    <property type="project" value="InterPro"/>
</dbReference>
<dbReference type="SUPFAM" id="SSF51126">
    <property type="entry name" value="Pectin lyase-like"/>
    <property type="match status" value="1"/>
</dbReference>
<dbReference type="SMART" id="SM00710">
    <property type="entry name" value="PbH1"/>
    <property type="match status" value="5"/>
</dbReference>
<keyword evidence="5" id="KW-0732">Signal</keyword>
<evidence type="ECO:0000256" key="3">
    <source>
        <dbReference type="ARBA" id="ARBA00023295"/>
    </source>
</evidence>
<proteinExistence type="inferred from homology"/>
<gene>
    <name evidence="6" type="ORF">FW778_15060</name>
</gene>
<dbReference type="InterPro" id="IPR006626">
    <property type="entry name" value="PbH1"/>
</dbReference>
<feature type="signal peptide" evidence="5">
    <location>
        <begin position="1"/>
        <end position="19"/>
    </location>
</feature>